<keyword evidence="1" id="KW-0812">Transmembrane</keyword>
<accession>A0A1G1X7U5</accession>
<feature type="transmembrane region" description="Helical" evidence="1">
    <location>
        <begin position="220"/>
        <end position="240"/>
    </location>
</feature>
<gene>
    <name evidence="2" type="ORF">A3E36_02440</name>
</gene>
<evidence type="ECO:0000256" key="1">
    <source>
        <dbReference type="SAM" id="Phobius"/>
    </source>
</evidence>
<feature type="transmembrane region" description="Helical" evidence="1">
    <location>
        <begin position="76"/>
        <end position="97"/>
    </location>
</feature>
<keyword evidence="1" id="KW-0472">Membrane</keyword>
<name>A0A1G1X7U5_9BACT</name>
<feature type="transmembrane region" description="Helical" evidence="1">
    <location>
        <begin position="293"/>
        <end position="313"/>
    </location>
</feature>
<evidence type="ECO:0000313" key="2">
    <source>
        <dbReference type="EMBL" id="OGY36062.1"/>
    </source>
</evidence>
<sequence length="583" mass="62454">MPPTANILACDEEGFAVILQYLEVISAPAKAILDITRVTLTAVDTGSKQFLNFLGSMLVTMLSQDKYITNPIVQGTWPFIQGIANLGFIIALLYIAFATTLRLDSVTTSVQRLLPKLLIAALLVNFSLVIGGLLIDVSRVIMAVEVGMVGIGQTPGDPKVFVTELIKKTNAIEAQIKLIEDSIPAVAFGSLMVRLFENSVFLILLITGLGVIVINLFVRYIALLVLLMISPLAYLFLALPKTAPYAAQWWGMFIKWVLYGPIVLFFLVIIIKVQSVSPTLPDGFTNNTSWVSFFNSIVHFIIVITLFFVAHFLGKSVAGVGSNTAMGFASKAGAWARKNPAKAAGIAFGVATGGVGAGVLAATGVAAGRYAGKGAQNAYRDVTSTAGDNLKNNQYVKKVREGLGYGLRDKEGKLLPGKSSMAGNIASWATGSLNTKQQKEIASARSLKDAGEDAMLKGLTPAQLGKGHIIEALGETKTERNINLQTIIQKGTQAQRMAIAGNKEYVAGLSGEDMQELQKTIMNSTYKAEEKEKAAVPEVKDAMGVVRQKAVPKIDAVPASGINEKDKTDLLNKISKTIEDLNK</sequence>
<keyword evidence="1" id="KW-1133">Transmembrane helix</keyword>
<evidence type="ECO:0008006" key="4">
    <source>
        <dbReference type="Google" id="ProtNLM"/>
    </source>
</evidence>
<feature type="transmembrane region" description="Helical" evidence="1">
    <location>
        <begin position="195"/>
        <end position="214"/>
    </location>
</feature>
<dbReference type="AlphaFoldDB" id="A0A1G1X7U5"/>
<feature type="transmembrane region" description="Helical" evidence="1">
    <location>
        <begin position="117"/>
        <end position="135"/>
    </location>
</feature>
<comment type="caution">
    <text evidence="2">The sequence shown here is derived from an EMBL/GenBank/DDBJ whole genome shotgun (WGS) entry which is preliminary data.</text>
</comment>
<proteinExistence type="predicted"/>
<protein>
    <recommendedName>
        <fullName evidence="4">TrbL/VirB6 plasmid conjugal transfer protein</fullName>
    </recommendedName>
</protein>
<evidence type="ECO:0000313" key="3">
    <source>
        <dbReference type="Proteomes" id="UP000177941"/>
    </source>
</evidence>
<reference evidence="2 3" key="1">
    <citation type="journal article" date="2016" name="Nat. Commun.">
        <title>Thousands of microbial genomes shed light on interconnected biogeochemical processes in an aquifer system.</title>
        <authorList>
            <person name="Anantharaman K."/>
            <person name="Brown C.T."/>
            <person name="Hug L.A."/>
            <person name="Sharon I."/>
            <person name="Castelle C.J."/>
            <person name="Probst A.J."/>
            <person name="Thomas B.C."/>
            <person name="Singh A."/>
            <person name="Wilkins M.J."/>
            <person name="Karaoz U."/>
            <person name="Brodie E.L."/>
            <person name="Williams K.H."/>
            <person name="Hubbard S.S."/>
            <person name="Banfield J.F."/>
        </authorList>
    </citation>
    <scope>NUCLEOTIDE SEQUENCE [LARGE SCALE GENOMIC DNA]</scope>
</reference>
<feature type="transmembrane region" description="Helical" evidence="1">
    <location>
        <begin position="252"/>
        <end position="273"/>
    </location>
</feature>
<dbReference type="EMBL" id="MHHS01000039">
    <property type="protein sequence ID" value="OGY36062.1"/>
    <property type="molecule type" value="Genomic_DNA"/>
</dbReference>
<organism evidence="2 3">
    <name type="scientific">Candidatus Andersenbacteria bacterium RIFCSPHIGHO2_12_FULL_45_11b</name>
    <dbReference type="NCBI Taxonomy" id="1797282"/>
    <lineage>
        <taxon>Bacteria</taxon>
        <taxon>Candidatus Anderseniibacteriota</taxon>
    </lineage>
</organism>
<dbReference type="Proteomes" id="UP000177941">
    <property type="component" value="Unassembled WGS sequence"/>
</dbReference>